<organism evidence="2 3">
    <name type="scientific">Luteimonas chenhongjianii</name>
    <dbReference type="NCBI Taxonomy" id="2006110"/>
    <lineage>
        <taxon>Bacteria</taxon>
        <taxon>Pseudomonadati</taxon>
        <taxon>Pseudomonadota</taxon>
        <taxon>Gammaproteobacteria</taxon>
        <taxon>Lysobacterales</taxon>
        <taxon>Lysobacteraceae</taxon>
        <taxon>Luteimonas</taxon>
    </lineage>
</organism>
<sequence length="61" mass="6652">MSDLWAALCLVFVVEGLMLFAAPGFWKRNAEQMLALPLSTLRRIGAAVLALGLVALYFVRG</sequence>
<dbReference type="InterPro" id="IPR019201">
    <property type="entry name" value="DUF2065"/>
</dbReference>
<keyword evidence="1" id="KW-0472">Membrane</keyword>
<dbReference type="AlphaFoldDB" id="A0A290XFY9"/>
<feature type="transmembrane region" description="Helical" evidence="1">
    <location>
        <begin position="40"/>
        <end position="59"/>
    </location>
</feature>
<dbReference type="EMBL" id="CP023406">
    <property type="protein sequence ID" value="ATD67938.1"/>
    <property type="molecule type" value="Genomic_DNA"/>
</dbReference>
<name>A0A290XFY9_9GAMM</name>
<evidence type="ECO:0008006" key="4">
    <source>
        <dbReference type="Google" id="ProtNLM"/>
    </source>
</evidence>
<dbReference type="OrthoDB" id="9182237at2"/>
<dbReference type="Pfam" id="PF09838">
    <property type="entry name" value="DUF2065"/>
    <property type="match status" value="1"/>
</dbReference>
<proteinExistence type="predicted"/>
<keyword evidence="3" id="KW-1185">Reference proteome</keyword>
<reference evidence="3" key="1">
    <citation type="submission" date="2017-09" db="EMBL/GenBank/DDBJ databases">
        <title>Luteimonas liuhanmingii sp.nov., isolated from the intestinal contents of Tibetan Plateau Pika in Yushu, Qinghai Province, China.</title>
        <authorList>
            <person name="Gui Z."/>
        </authorList>
    </citation>
    <scope>NUCLEOTIDE SEQUENCE [LARGE SCALE GENOMIC DNA]</scope>
    <source>
        <strain evidence="3">100111</strain>
    </source>
</reference>
<gene>
    <name evidence="2" type="ORF">CNR27_11265</name>
</gene>
<dbReference type="Proteomes" id="UP000218968">
    <property type="component" value="Chromosome"/>
</dbReference>
<protein>
    <recommendedName>
        <fullName evidence="4">DUF2065 domain-containing protein</fullName>
    </recommendedName>
</protein>
<evidence type="ECO:0000313" key="2">
    <source>
        <dbReference type="EMBL" id="ATD67938.1"/>
    </source>
</evidence>
<keyword evidence="1" id="KW-0812">Transmembrane</keyword>
<dbReference type="PANTHER" id="PTHR38602:SF1">
    <property type="entry name" value="INNER MEMBRANE PROTEIN"/>
    <property type="match status" value="1"/>
</dbReference>
<dbReference type="KEGG" id="lum:CNR27_11265"/>
<dbReference type="RefSeq" id="WP_096298836.1">
    <property type="nucleotide sequence ID" value="NZ_CP023406.1"/>
</dbReference>
<evidence type="ECO:0000256" key="1">
    <source>
        <dbReference type="SAM" id="Phobius"/>
    </source>
</evidence>
<accession>A0A290XFY9</accession>
<dbReference type="PANTHER" id="PTHR38602">
    <property type="entry name" value="INNER MEMBRANE PROTEIN-RELATED"/>
    <property type="match status" value="1"/>
</dbReference>
<evidence type="ECO:0000313" key="3">
    <source>
        <dbReference type="Proteomes" id="UP000218968"/>
    </source>
</evidence>
<keyword evidence="1" id="KW-1133">Transmembrane helix</keyword>